<dbReference type="eggNOG" id="COG1546">
    <property type="taxonomic scope" value="Bacteria"/>
</dbReference>
<proteinExistence type="inferred from homology"/>
<keyword evidence="4" id="KW-1185">Reference proteome</keyword>
<sequence length="424" mass="47198">MTGAILAIGNELVEGRILNRTSFWAARLLLFKGYEIKEINTIPDEPSIIEFYVKDFLKRYDFIVVSGGLGPTTDDLTNASVAKALGRKLIRSKEMEKRIREREKAYGLPENPLRLKMADLPEGAELLTDDHPMAGYFLKVDEKLIFCLPGVPEEFEFLFKEKVLPLLEKYLPAKEVFLFKLFKLFGLHEAEINLALEKFETAWKDVTVGYYPSTPEIHIALRIKSHDKILAEKFLNKVSTTIKELFGPYIFGEDEELLEGVVGKLLLSRKETLALAESCTGGLVASRITRIPGASAYFERGVVSYSNEAKIEILGVPKEAVETHGAVSEPVAKAMAEGIKKLAKSTYGIGITGIAGPTGGSLEKPVGTVWIGFSYPEGTVAQCFRFPGDRQTVQDYAATTALDWLRRFLSYGTLIPSYQFTCKN</sequence>
<dbReference type="SUPFAM" id="SSF53218">
    <property type="entry name" value="Molybdenum cofactor biosynthesis proteins"/>
    <property type="match status" value="1"/>
</dbReference>
<dbReference type="Gene3D" id="3.90.950.20">
    <property type="entry name" value="CinA-like"/>
    <property type="match status" value="1"/>
</dbReference>
<dbReference type="SUPFAM" id="SSF142433">
    <property type="entry name" value="CinA-like"/>
    <property type="match status" value="1"/>
</dbReference>
<evidence type="ECO:0000256" key="1">
    <source>
        <dbReference type="HAMAP-Rule" id="MF_00226"/>
    </source>
</evidence>
<dbReference type="InterPro" id="IPR050101">
    <property type="entry name" value="CinA"/>
</dbReference>
<dbReference type="RefSeq" id="WP_013907603.1">
    <property type="nucleotide sequence ID" value="NC_015681.1"/>
</dbReference>
<dbReference type="NCBIfam" id="TIGR00200">
    <property type="entry name" value="cinA_nterm"/>
    <property type="match status" value="1"/>
</dbReference>
<organism evidence="3 4">
    <name type="scientific">Thermodesulfatator indicus (strain DSM 15286 / JCM 11887 / CIR29812)</name>
    <dbReference type="NCBI Taxonomy" id="667014"/>
    <lineage>
        <taxon>Bacteria</taxon>
        <taxon>Pseudomonadati</taxon>
        <taxon>Thermodesulfobacteriota</taxon>
        <taxon>Thermodesulfobacteria</taxon>
        <taxon>Thermodesulfobacteriales</taxon>
        <taxon>Thermodesulfatatoraceae</taxon>
        <taxon>Thermodesulfatator</taxon>
    </lineage>
</organism>
<dbReference type="FunCoup" id="F8ADI7">
    <property type="interactions" value="105"/>
</dbReference>
<gene>
    <name evidence="3" type="ordered locus">Thein_0989</name>
</gene>
<dbReference type="HAMAP" id="MF_00226_B">
    <property type="entry name" value="CinA_B"/>
    <property type="match status" value="1"/>
</dbReference>
<dbReference type="KEGG" id="tid:Thein_0989"/>
<dbReference type="InterPro" id="IPR008135">
    <property type="entry name" value="Competence-induced_CinA"/>
</dbReference>
<dbReference type="PANTHER" id="PTHR13939:SF0">
    <property type="entry name" value="NMN AMIDOHYDROLASE-LIKE PROTEIN YFAY"/>
    <property type="match status" value="1"/>
</dbReference>
<protein>
    <recommendedName>
        <fullName evidence="1">CinA-like protein</fullName>
    </recommendedName>
</protein>
<dbReference type="OrthoDB" id="9801454at2"/>
<dbReference type="PaxDb" id="667014-Thein_0989"/>
<dbReference type="Pfam" id="PF00994">
    <property type="entry name" value="MoCF_biosynth"/>
    <property type="match status" value="1"/>
</dbReference>
<dbReference type="PANTHER" id="PTHR13939">
    <property type="entry name" value="NICOTINAMIDE-NUCLEOTIDE AMIDOHYDROLASE PNCC"/>
    <property type="match status" value="1"/>
</dbReference>
<dbReference type="SMART" id="SM00852">
    <property type="entry name" value="MoCF_biosynth"/>
    <property type="match status" value="1"/>
</dbReference>
<reference evidence="4" key="1">
    <citation type="submission" date="2011-04" db="EMBL/GenBank/DDBJ databases">
        <title>The complete genome of Thermodesulfatator indicus DSM 15286.</title>
        <authorList>
            <person name="Lucas S."/>
            <person name="Copeland A."/>
            <person name="Lapidus A."/>
            <person name="Bruce D."/>
            <person name="Goodwin L."/>
            <person name="Pitluck S."/>
            <person name="Peters L."/>
            <person name="Kyrpides N."/>
            <person name="Mavromatis K."/>
            <person name="Pagani I."/>
            <person name="Ivanova N."/>
            <person name="Saunders L."/>
            <person name="Detter J.C."/>
            <person name="Tapia R."/>
            <person name="Han C."/>
            <person name="Land M."/>
            <person name="Hauser L."/>
            <person name="Markowitz V."/>
            <person name="Cheng J.-F."/>
            <person name="Hugenholtz P."/>
            <person name="Woyke T."/>
            <person name="Wu D."/>
            <person name="Spring S."/>
            <person name="Schroeder M."/>
            <person name="Brambilla E."/>
            <person name="Klenk H.-P."/>
            <person name="Eisen J.A."/>
        </authorList>
    </citation>
    <scope>NUCLEOTIDE SEQUENCE [LARGE SCALE GENOMIC DNA]</scope>
    <source>
        <strain evidence="4">DSM 15286 / JCM 11887 / CIR29812</strain>
    </source>
</reference>
<dbReference type="STRING" id="667014.Thein_0989"/>
<dbReference type="InterPro" id="IPR036653">
    <property type="entry name" value="CinA-like_C"/>
</dbReference>
<dbReference type="Pfam" id="PF02464">
    <property type="entry name" value="CinA"/>
    <property type="match status" value="1"/>
</dbReference>
<dbReference type="Gene3D" id="3.40.980.10">
    <property type="entry name" value="MoaB/Mog-like domain"/>
    <property type="match status" value="1"/>
</dbReference>
<dbReference type="Pfam" id="PF18146">
    <property type="entry name" value="CinA_KH"/>
    <property type="match status" value="1"/>
</dbReference>
<dbReference type="EMBL" id="CP002683">
    <property type="protein sequence ID" value="AEH44861.1"/>
    <property type="molecule type" value="Genomic_DNA"/>
</dbReference>
<reference evidence="3 4" key="2">
    <citation type="journal article" date="2012" name="Stand. Genomic Sci.">
        <title>Complete genome sequence of the thermophilic sulfate-reducing ocean bacterium Thermodesulfatator indicus type strain (CIR29812(T)).</title>
        <authorList>
            <person name="Anderson I."/>
            <person name="Saunders E."/>
            <person name="Lapidus A."/>
            <person name="Nolan M."/>
            <person name="Lucas S."/>
            <person name="Tice H."/>
            <person name="Del Rio T.G."/>
            <person name="Cheng J.F."/>
            <person name="Han C."/>
            <person name="Tapia R."/>
            <person name="Goodwin L.A."/>
            <person name="Pitluck S."/>
            <person name="Liolios K."/>
            <person name="Mavromatis K."/>
            <person name="Pagani I."/>
            <person name="Ivanova N."/>
            <person name="Mikhailova N."/>
            <person name="Pati A."/>
            <person name="Chen A."/>
            <person name="Palaniappan K."/>
            <person name="Land M."/>
            <person name="Hauser L."/>
            <person name="Jeffries C.D."/>
            <person name="Chang Y.J."/>
            <person name="Brambilla E.M."/>
            <person name="Rohde M."/>
            <person name="Spring S."/>
            <person name="Goker M."/>
            <person name="Detter J.C."/>
            <person name="Woyke T."/>
            <person name="Bristow J."/>
            <person name="Eisen J.A."/>
            <person name="Markowitz V."/>
            <person name="Hugenholtz P."/>
            <person name="Kyrpides N.C."/>
            <person name="Klenk H.P."/>
        </authorList>
    </citation>
    <scope>NUCLEOTIDE SEQUENCE [LARGE SCALE GENOMIC DNA]</scope>
    <source>
        <strain evidence="4">DSM 15286 / JCM 11887 / CIR29812</strain>
    </source>
</reference>
<dbReference type="HOGENOM" id="CLU_030805_9_2_0"/>
<dbReference type="Proteomes" id="UP000006793">
    <property type="component" value="Chromosome"/>
</dbReference>
<dbReference type="PATRIC" id="fig|667014.3.peg.1015"/>
<name>F8ADI7_THEID</name>
<evidence type="ECO:0000313" key="3">
    <source>
        <dbReference type="EMBL" id="AEH44861.1"/>
    </source>
</evidence>
<evidence type="ECO:0000313" key="4">
    <source>
        <dbReference type="Proteomes" id="UP000006793"/>
    </source>
</evidence>
<dbReference type="InParanoid" id="F8ADI7"/>
<dbReference type="NCBIfam" id="TIGR00199">
    <property type="entry name" value="PncC_domain"/>
    <property type="match status" value="1"/>
</dbReference>
<evidence type="ECO:0000259" key="2">
    <source>
        <dbReference type="SMART" id="SM00852"/>
    </source>
</evidence>
<accession>F8ADI7</accession>
<dbReference type="AlphaFoldDB" id="F8ADI7"/>
<dbReference type="eggNOG" id="COG1058">
    <property type="taxonomic scope" value="Bacteria"/>
</dbReference>
<dbReference type="InterPro" id="IPR001453">
    <property type="entry name" value="MoaB/Mog_dom"/>
</dbReference>
<dbReference type="InterPro" id="IPR008136">
    <property type="entry name" value="CinA_C"/>
</dbReference>
<feature type="domain" description="MoaB/Mog" evidence="2">
    <location>
        <begin position="4"/>
        <end position="169"/>
    </location>
</feature>
<dbReference type="InterPro" id="IPR036425">
    <property type="entry name" value="MoaB/Mog-like_dom_sf"/>
</dbReference>
<dbReference type="CDD" id="cd00885">
    <property type="entry name" value="cinA"/>
    <property type="match status" value="1"/>
</dbReference>
<dbReference type="Gene3D" id="3.30.70.2860">
    <property type="match status" value="1"/>
</dbReference>
<dbReference type="InterPro" id="IPR041424">
    <property type="entry name" value="CinA_KH"/>
</dbReference>
<comment type="similarity">
    <text evidence="1">Belongs to the CinA family.</text>
</comment>
<dbReference type="PIRSF" id="PIRSF006728">
    <property type="entry name" value="CinA"/>
    <property type="match status" value="1"/>
</dbReference>